<name>A0A1N6FRX5_9BURK</name>
<feature type="transmembrane region" description="Helical" evidence="6">
    <location>
        <begin position="473"/>
        <end position="489"/>
    </location>
</feature>
<dbReference type="PANTHER" id="PTHR30509">
    <property type="entry name" value="P-HYDROXYBENZOIC ACID EFFLUX PUMP SUBUNIT-RELATED"/>
    <property type="match status" value="1"/>
</dbReference>
<feature type="transmembrane region" description="Helical" evidence="6">
    <location>
        <begin position="81"/>
        <end position="101"/>
    </location>
</feature>
<dbReference type="InterPro" id="IPR006726">
    <property type="entry name" value="PHBA_efflux_AaeB/fusaric-R"/>
</dbReference>
<keyword evidence="5 6" id="KW-0472">Membrane</keyword>
<keyword evidence="4 6" id="KW-1133">Transmembrane helix</keyword>
<feature type="transmembrane region" description="Helical" evidence="6">
    <location>
        <begin position="445"/>
        <end position="467"/>
    </location>
</feature>
<feature type="transmembrane region" description="Helical" evidence="6">
    <location>
        <begin position="392"/>
        <end position="415"/>
    </location>
</feature>
<dbReference type="AlphaFoldDB" id="A0A1N6FRX5"/>
<evidence type="ECO:0000256" key="6">
    <source>
        <dbReference type="SAM" id="Phobius"/>
    </source>
</evidence>
<gene>
    <name evidence="7" type="ORF">SAMN05444168_1808</name>
</gene>
<feature type="transmembrane region" description="Helical" evidence="6">
    <location>
        <begin position="131"/>
        <end position="149"/>
    </location>
</feature>
<dbReference type="RefSeq" id="WP_074263944.1">
    <property type="nucleotide sequence ID" value="NZ_FSRM01000001.1"/>
</dbReference>
<evidence type="ECO:0000256" key="1">
    <source>
        <dbReference type="ARBA" id="ARBA00004651"/>
    </source>
</evidence>
<dbReference type="EMBL" id="FSRM01000001">
    <property type="protein sequence ID" value="SIN97972.1"/>
    <property type="molecule type" value="Genomic_DNA"/>
</dbReference>
<evidence type="ECO:0000256" key="2">
    <source>
        <dbReference type="ARBA" id="ARBA00022475"/>
    </source>
</evidence>
<keyword evidence="3 6" id="KW-0812">Transmembrane</keyword>
<dbReference type="Proteomes" id="UP000184693">
    <property type="component" value="Unassembled WGS sequence"/>
</dbReference>
<accession>A0A1N6FRX5</accession>
<feature type="transmembrane region" description="Helical" evidence="6">
    <location>
        <begin position="32"/>
        <end position="50"/>
    </location>
</feature>
<dbReference type="Pfam" id="PF04632">
    <property type="entry name" value="FUSC"/>
    <property type="match status" value="1"/>
</dbReference>
<evidence type="ECO:0000256" key="4">
    <source>
        <dbReference type="ARBA" id="ARBA00022989"/>
    </source>
</evidence>
<comment type="subcellular location">
    <subcellularLocation>
        <location evidence="1">Cell membrane</location>
        <topology evidence="1">Multi-pass membrane protein</topology>
    </subcellularLocation>
</comment>
<dbReference type="GO" id="GO:0022857">
    <property type="term" value="F:transmembrane transporter activity"/>
    <property type="evidence" value="ECO:0007669"/>
    <property type="project" value="InterPro"/>
</dbReference>
<evidence type="ECO:0000313" key="7">
    <source>
        <dbReference type="EMBL" id="SIN97972.1"/>
    </source>
</evidence>
<reference evidence="7 8" key="1">
    <citation type="submission" date="2016-11" db="EMBL/GenBank/DDBJ databases">
        <authorList>
            <person name="Jaros S."/>
            <person name="Januszkiewicz K."/>
            <person name="Wedrychowicz H."/>
        </authorList>
    </citation>
    <scope>NUCLEOTIDE SEQUENCE [LARGE SCALE GENOMIC DNA]</scope>
    <source>
        <strain evidence="7 8">GAS86</strain>
    </source>
</reference>
<dbReference type="OrthoDB" id="6538131at2"/>
<protein>
    <submittedName>
        <fullName evidence="7">Uncharacterized membrane protein YccC</fullName>
    </submittedName>
</protein>
<dbReference type="PANTHER" id="PTHR30509:SF40">
    <property type="entry name" value="BLR3852 PROTEIN"/>
    <property type="match status" value="1"/>
</dbReference>
<organism evidence="7 8">
    <name type="scientific">Paraburkholderia phenazinium</name>
    <dbReference type="NCBI Taxonomy" id="60549"/>
    <lineage>
        <taxon>Bacteria</taxon>
        <taxon>Pseudomonadati</taxon>
        <taxon>Pseudomonadota</taxon>
        <taxon>Betaproteobacteria</taxon>
        <taxon>Burkholderiales</taxon>
        <taxon>Burkholderiaceae</taxon>
        <taxon>Paraburkholderia</taxon>
    </lineage>
</organism>
<feature type="transmembrane region" description="Helical" evidence="6">
    <location>
        <begin position="107"/>
        <end position="124"/>
    </location>
</feature>
<keyword evidence="2" id="KW-1003">Cell membrane</keyword>
<sequence length="734" mass="80448">MSTSPSSAPRQPLTLTAFYAAAADWARTDGLTWIYIFKALAAAFLSLYVAMKLDLPQPRTAMTTVFIVMQPQSGMVFAKSFYRICGTVVGLVVMLALIGRFAQQPELFIASTAIWVGICTAGAARNRNFRTYGFVLAGYTAALIGFPAAQHPDGAFISATTRVAEIVVGIVCSGAVSGLVFPQFTGEQMRTTIRGRFSAFVEYVSASLSGQVDRAQIEATNARFVADIVGFEAIRSVAVFETPASRMRGGRLSRLNSEFMTASTRFHALHQLMNRLHEAGASAAIEAIEPYFKEIAPLLDKSGEPVLTAADAVRVTEQLETYKTELPNRLRATREALEARPDVPLLDFDTAAELLYRFIDDLHAYAATYASLASDTHERERWIDRYEPRTNALFAGVAGMRATIVIALLGVFWIASAWPSGVTLLPVGAATCALASTSPNPTRMAFQMAGGTLLSSLMGMIVVFGLYPRVDGFPLLCVALAPFLLLGVFMTTRPKLAGYGVGYCIFFCFLAGPDNVIHYDPTGVINDGLALFLSMLVCSIAFALLLPPSLPWMRNRLLIDLRRHVVTACNSRLTRLRSRFESGARDLMFQINALAETEPEVKRDSLRWLFAVLEVGNAIIDMRREIGALPPDARYAKTMPWRVAERKMRDAIAALFDRPSAQRMDTALAATIDATAAVQQVLSTFTPPREEHHRLQRILSHLHFIRTALLDPQSPLETLVGSRTGKQEGVRHAT</sequence>
<feature type="transmembrane region" description="Helical" evidence="6">
    <location>
        <begin position="496"/>
        <end position="512"/>
    </location>
</feature>
<proteinExistence type="predicted"/>
<evidence type="ECO:0000256" key="5">
    <source>
        <dbReference type="ARBA" id="ARBA00023136"/>
    </source>
</evidence>
<dbReference type="GO" id="GO:0005886">
    <property type="term" value="C:plasma membrane"/>
    <property type="evidence" value="ECO:0007669"/>
    <property type="project" value="UniProtKB-SubCell"/>
</dbReference>
<feature type="transmembrane region" description="Helical" evidence="6">
    <location>
        <begin position="155"/>
        <end position="181"/>
    </location>
</feature>
<feature type="transmembrane region" description="Helical" evidence="6">
    <location>
        <begin position="524"/>
        <end position="546"/>
    </location>
</feature>
<evidence type="ECO:0000313" key="8">
    <source>
        <dbReference type="Proteomes" id="UP000184693"/>
    </source>
</evidence>
<evidence type="ECO:0000256" key="3">
    <source>
        <dbReference type="ARBA" id="ARBA00022692"/>
    </source>
</evidence>